<dbReference type="EMBL" id="CP043641">
    <property type="protein sequence ID" value="QNE35877.1"/>
    <property type="molecule type" value="Genomic_DNA"/>
</dbReference>
<dbReference type="Proteomes" id="UP000515511">
    <property type="component" value="Chromosome"/>
</dbReference>
<evidence type="ECO:0000313" key="2">
    <source>
        <dbReference type="Proteomes" id="UP000515511"/>
    </source>
</evidence>
<proteinExistence type="predicted"/>
<dbReference type="RefSeq" id="WP_185275344.1">
    <property type="nucleotide sequence ID" value="NZ_CP043641.1"/>
</dbReference>
<organism evidence="1 2">
    <name type="scientific">Leifsonia shinshuensis</name>
    <dbReference type="NCBI Taxonomy" id="150026"/>
    <lineage>
        <taxon>Bacteria</taxon>
        <taxon>Bacillati</taxon>
        <taxon>Actinomycetota</taxon>
        <taxon>Actinomycetes</taxon>
        <taxon>Micrococcales</taxon>
        <taxon>Microbacteriaceae</taxon>
        <taxon>Leifsonia</taxon>
    </lineage>
</organism>
<dbReference type="KEGG" id="lse:F1C12_12565"/>
<accession>A0A7G6YBL2</accession>
<sequence length="126" mass="13937">MTDDEEIEPVPIFALTFEPSADPTFPTTGRYEVLTESGSRYVLDLDFELLTRIRGTEQPDDPEVAFPARLRDEGRTVRLLRVVRLEVGAPAVIDIESLGGPAVAFTRRMTTQVVSIRALKTTNGST</sequence>
<gene>
    <name evidence="1" type="ORF">F1C12_12565</name>
</gene>
<dbReference type="AlphaFoldDB" id="A0A7G6YBL2"/>
<protein>
    <submittedName>
        <fullName evidence="1">Uncharacterized protein</fullName>
    </submittedName>
</protein>
<evidence type="ECO:0000313" key="1">
    <source>
        <dbReference type="EMBL" id="QNE35877.1"/>
    </source>
</evidence>
<name>A0A7G6YBL2_9MICO</name>
<reference evidence="2" key="1">
    <citation type="submission" date="2019-09" db="EMBL/GenBank/DDBJ databases">
        <title>Antimicrobial potential of Antarctic Bacteria.</title>
        <authorList>
            <person name="Benaud N."/>
            <person name="Edwards R.J."/>
            <person name="Ferrari B.C."/>
        </authorList>
    </citation>
    <scope>NUCLEOTIDE SEQUENCE [LARGE SCALE GENOMIC DNA]</scope>
    <source>
        <strain evidence="2">INR9</strain>
    </source>
</reference>